<evidence type="ECO:0000256" key="1">
    <source>
        <dbReference type="ARBA" id="ARBA00004571"/>
    </source>
</evidence>
<evidence type="ECO:0000256" key="8">
    <source>
        <dbReference type="ARBA" id="ARBA00023077"/>
    </source>
</evidence>
<evidence type="ECO:0000256" key="2">
    <source>
        <dbReference type="ARBA" id="ARBA00022448"/>
    </source>
</evidence>
<comment type="similarity">
    <text evidence="11 12">Belongs to the TonB-dependent receptor family.</text>
</comment>
<dbReference type="Gene3D" id="2.40.170.20">
    <property type="entry name" value="TonB-dependent receptor, beta-barrel domain"/>
    <property type="match status" value="1"/>
</dbReference>
<accession>A0A6A7N0P7</accession>
<feature type="domain" description="TonB-dependent receptor-like beta-barrel" evidence="13">
    <location>
        <begin position="319"/>
        <end position="716"/>
    </location>
</feature>
<keyword evidence="4" id="KW-0410">Iron transport</keyword>
<comment type="caution">
    <text evidence="15">The sequence shown here is derived from an EMBL/GenBank/DDBJ whole genome shotgun (WGS) entry which is preliminary data.</text>
</comment>
<keyword evidence="5 11" id="KW-0812">Transmembrane</keyword>
<dbReference type="EMBL" id="WHUG01000003">
    <property type="protein sequence ID" value="MQA38613.1"/>
    <property type="molecule type" value="Genomic_DNA"/>
</dbReference>
<dbReference type="CDD" id="cd01347">
    <property type="entry name" value="ligand_gated_channel"/>
    <property type="match status" value="1"/>
</dbReference>
<dbReference type="GO" id="GO:0006826">
    <property type="term" value="P:iron ion transport"/>
    <property type="evidence" value="ECO:0007669"/>
    <property type="project" value="UniProtKB-KW"/>
</dbReference>
<name>A0A6A7N0P7_9BURK</name>
<dbReference type="PANTHER" id="PTHR32552:SF81">
    <property type="entry name" value="TONB-DEPENDENT OUTER MEMBRANE RECEPTOR"/>
    <property type="match status" value="1"/>
</dbReference>
<evidence type="ECO:0000313" key="16">
    <source>
        <dbReference type="Proteomes" id="UP000440498"/>
    </source>
</evidence>
<keyword evidence="15" id="KW-0675">Receptor</keyword>
<dbReference type="InterPro" id="IPR012910">
    <property type="entry name" value="Plug_dom"/>
</dbReference>
<keyword evidence="2 11" id="KW-0813">Transport</keyword>
<evidence type="ECO:0000256" key="4">
    <source>
        <dbReference type="ARBA" id="ARBA00022496"/>
    </source>
</evidence>
<evidence type="ECO:0000256" key="11">
    <source>
        <dbReference type="PROSITE-ProRule" id="PRU01360"/>
    </source>
</evidence>
<dbReference type="PROSITE" id="PS52016">
    <property type="entry name" value="TONB_DEPENDENT_REC_3"/>
    <property type="match status" value="1"/>
</dbReference>
<keyword evidence="7" id="KW-0406">Ion transport</keyword>
<keyword evidence="9 11" id="KW-0472">Membrane</keyword>
<evidence type="ECO:0000256" key="7">
    <source>
        <dbReference type="ARBA" id="ARBA00023065"/>
    </source>
</evidence>
<feature type="domain" description="TonB-dependent receptor plug" evidence="14">
    <location>
        <begin position="70"/>
        <end position="183"/>
    </location>
</feature>
<evidence type="ECO:0000256" key="12">
    <source>
        <dbReference type="RuleBase" id="RU003357"/>
    </source>
</evidence>
<dbReference type="AlphaFoldDB" id="A0A6A7N0P7"/>
<evidence type="ECO:0000256" key="9">
    <source>
        <dbReference type="ARBA" id="ARBA00023136"/>
    </source>
</evidence>
<sequence>METTMRTCDRGSGSKLKLTYLPLAVACGTLPIAVWAEPPASEAVTAPAASADGEPIEVVTITAQRRREPAREVPLSVDVVKGEALERGGYQSLGDLAALLPGVNLNQAGGATGQSQITMRGVTTGSQVGATVSMYIDDVPFGSSSAYAGGGSSALDLGLFDLANVEVLRGPQGTLYGAGAMGGLIKYAAVEPDTGEFSVTATGELSRKQGGESGHVLRAVVNTPLKPGVAAMRATLYRRADGGFIRDLNHPGGASDGSTTSGGRLAFLLTPNKDLSLRVTALSQRQRHDGTTAEDMNLATMQPVDGADTIRRFISEPVDVGNDLVSLAIKADLKWATLDVISGWQRSTNHGRMDPSAFYVPLLGAAGINAAGYALGYSFYNRKLTQEVRLTSPRSKIFEWLAGAFYTSEDGSKNQHMDPLNAERQPVAPLLLDATFPSTFREAALFGTGTYYTSQQTDLSLGVRRSQNRQHLDNQLSGLFAPASQPAADSSEGVTTWMLTARWRPAARQALYARVASGYRPGGPLPVIRNPLTGEPLNKPAFRSDSLWSYELGWKGDLLPNLLASELALYQINWKNMQVFSGGGGFGGISNAGSARSRGLEWTLRSAPIAGWRLSSALSVIDAKLLDASSDLGGKAGERLPDTARVSTALQADREFQLGGRDAYVGATARYTGERFNTFSAAPGIPLYRMPGYATVDLRGGIEFEQFALSAFIRNLGDRRGQTAADTTLSSLGGPGRINLIAPRTFGLQLSKSFK</sequence>
<gene>
    <name evidence="15" type="ORF">GEV02_10660</name>
</gene>
<evidence type="ECO:0000259" key="13">
    <source>
        <dbReference type="Pfam" id="PF00593"/>
    </source>
</evidence>
<reference evidence="15 16" key="1">
    <citation type="submission" date="2019-10" db="EMBL/GenBank/DDBJ databases">
        <title>Two novel species isolated from a subtropical stream in China.</title>
        <authorList>
            <person name="Lu H."/>
        </authorList>
    </citation>
    <scope>NUCLEOTIDE SEQUENCE [LARGE SCALE GENOMIC DNA]</scope>
    <source>
        <strain evidence="15 16">FT29W</strain>
    </source>
</reference>
<keyword evidence="10 11" id="KW-0998">Cell outer membrane</keyword>
<dbReference type="Pfam" id="PF00593">
    <property type="entry name" value="TonB_dep_Rec_b-barrel"/>
    <property type="match status" value="1"/>
</dbReference>
<protein>
    <submittedName>
        <fullName evidence="15">TonB-dependent receptor</fullName>
    </submittedName>
</protein>
<evidence type="ECO:0000259" key="14">
    <source>
        <dbReference type="Pfam" id="PF07715"/>
    </source>
</evidence>
<organism evidence="15 16">
    <name type="scientific">Rugamonas aquatica</name>
    <dbReference type="NCBI Taxonomy" id="2743357"/>
    <lineage>
        <taxon>Bacteria</taxon>
        <taxon>Pseudomonadati</taxon>
        <taxon>Pseudomonadota</taxon>
        <taxon>Betaproteobacteria</taxon>
        <taxon>Burkholderiales</taxon>
        <taxon>Oxalobacteraceae</taxon>
        <taxon>Telluria group</taxon>
        <taxon>Rugamonas</taxon>
    </lineage>
</organism>
<keyword evidence="3 11" id="KW-1134">Transmembrane beta strand</keyword>
<comment type="subcellular location">
    <subcellularLocation>
        <location evidence="1 11">Cell outer membrane</location>
        <topology evidence="1 11">Multi-pass membrane protein</topology>
    </subcellularLocation>
</comment>
<dbReference type="InterPro" id="IPR036942">
    <property type="entry name" value="Beta-barrel_TonB_sf"/>
</dbReference>
<evidence type="ECO:0000256" key="3">
    <source>
        <dbReference type="ARBA" id="ARBA00022452"/>
    </source>
</evidence>
<dbReference type="SUPFAM" id="SSF56935">
    <property type="entry name" value="Porins"/>
    <property type="match status" value="1"/>
</dbReference>
<evidence type="ECO:0000256" key="6">
    <source>
        <dbReference type="ARBA" id="ARBA00023004"/>
    </source>
</evidence>
<dbReference type="InterPro" id="IPR000531">
    <property type="entry name" value="Beta-barrel_TonB"/>
</dbReference>
<dbReference type="GO" id="GO:0009279">
    <property type="term" value="C:cell outer membrane"/>
    <property type="evidence" value="ECO:0007669"/>
    <property type="project" value="UniProtKB-SubCell"/>
</dbReference>
<dbReference type="InterPro" id="IPR039426">
    <property type="entry name" value="TonB-dep_rcpt-like"/>
</dbReference>
<dbReference type="PANTHER" id="PTHR32552">
    <property type="entry name" value="FERRICHROME IRON RECEPTOR-RELATED"/>
    <property type="match status" value="1"/>
</dbReference>
<evidence type="ECO:0000256" key="5">
    <source>
        <dbReference type="ARBA" id="ARBA00022692"/>
    </source>
</evidence>
<proteinExistence type="inferred from homology"/>
<evidence type="ECO:0000256" key="10">
    <source>
        <dbReference type="ARBA" id="ARBA00023237"/>
    </source>
</evidence>
<evidence type="ECO:0000313" key="15">
    <source>
        <dbReference type="EMBL" id="MQA38613.1"/>
    </source>
</evidence>
<keyword evidence="8 12" id="KW-0798">TonB box</keyword>
<dbReference type="Pfam" id="PF07715">
    <property type="entry name" value="Plug"/>
    <property type="match status" value="1"/>
</dbReference>
<keyword evidence="16" id="KW-1185">Reference proteome</keyword>
<dbReference type="Proteomes" id="UP000440498">
    <property type="component" value="Unassembled WGS sequence"/>
</dbReference>
<keyword evidence="6" id="KW-0408">Iron</keyword>